<dbReference type="InterPro" id="IPR050174">
    <property type="entry name" value="Protocadherin/Cadherin-CA"/>
</dbReference>
<dbReference type="Gene3D" id="2.60.40.60">
    <property type="entry name" value="Cadherins"/>
    <property type="match status" value="2"/>
</dbReference>
<protein>
    <recommendedName>
        <fullName evidence="6">Cadherin domain-containing protein</fullName>
    </recommendedName>
</protein>
<evidence type="ECO:0000256" key="3">
    <source>
        <dbReference type="ARBA" id="ARBA00022989"/>
    </source>
</evidence>
<comment type="subcellular location">
    <subcellularLocation>
        <location evidence="1">Membrane</location>
        <topology evidence="1">Single-pass membrane protein</topology>
    </subcellularLocation>
</comment>
<evidence type="ECO:0000313" key="7">
    <source>
        <dbReference type="EMBL" id="EEN51783.1"/>
    </source>
</evidence>
<evidence type="ECO:0000256" key="1">
    <source>
        <dbReference type="ARBA" id="ARBA00004167"/>
    </source>
</evidence>
<proteinExistence type="predicted"/>
<organism>
    <name type="scientific">Branchiostoma floridae</name>
    <name type="common">Florida lancelet</name>
    <name type="synonym">Amphioxus</name>
    <dbReference type="NCBI Taxonomy" id="7739"/>
    <lineage>
        <taxon>Eukaryota</taxon>
        <taxon>Metazoa</taxon>
        <taxon>Chordata</taxon>
        <taxon>Cephalochordata</taxon>
        <taxon>Leptocardii</taxon>
        <taxon>Amphioxiformes</taxon>
        <taxon>Branchiostomatidae</taxon>
        <taxon>Branchiostoma</taxon>
    </lineage>
</organism>
<dbReference type="GO" id="GO:0007156">
    <property type="term" value="P:homophilic cell adhesion via plasma membrane adhesion molecules"/>
    <property type="evidence" value="ECO:0007669"/>
    <property type="project" value="InterPro"/>
</dbReference>
<dbReference type="CDD" id="cd11304">
    <property type="entry name" value="Cadherin_repeat"/>
    <property type="match status" value="2"/>
</dbReference>
<feature type="domain" description="Cadherin" evidence="6">
    <location>
        <begin position="49"/>
        <end position="123"/>
    </location>
</feature>
<dbReference type="InterPro" id="IPR015919">
    <property type="entry name" value="Cadherin-like_sf"/>
</dbReference>
<keyword evidence="4" id="KW-0325">Glycoprotein</keyword>
<accession>C3Z7I7</accession>
<dbReference type="PANTHER" id="PTHR24028:SF328">
    <property type="entry name" value="CADHERIN-3"/>
    <property type="match status" value="1"/>
</dbReference>
<evidence type="ECO:0000259" key="6">
    <source>
        <dbReference type="PROSITE" id="PS50268"/>
    </source>
</evidence>
<dbReference type="AlphaFoldDB" id="C3Z7I7"/>
<evidence type="ECO:0000256" key="4">
    <source>
        <dbReference type="ARBA" id="ARBA00023180"/>
    </source>
</evidence>
<gene>
    <name evidence="7" type="ORF">BRAFLDRAFT_200869</name>
</gene>
<sequence length="124" mass="13206">MELDFEAIGDKEFELIVEAIDGGAPTLTGTATVVMTVTDDNDNIPALNIAEESEVHVVLSAPIGYEVIAINASDHDVSASFSNVTFSLASANDFFVIDEMNGRIQVQRTLQIGTYPLEVVASDG</sequence>
<evidence type="ECO:0000256" key="2">
    <source>
        <dbReference type="ARBA" id="ARBA00022692"/>
    </source>
</evidence>
<feature type="domain" description="Cadherin" evidence="6">
    <location>
        <begin position="3"/>
        <end position="47"/>
    </location>
</feature>
<dbReference type="PRINTS" id="PR00205">
    <property type="entry name" value="CADHERIN"/>
</dbReference>
<dbReference type="GO" id="GO:0005509">
    <property type="term" value="F:calcium ion binding"/>
    <property type="evidence" value="ECO:0007669"/>
    <property type="project" value="UniProtKB-UniRule"/>
</dbReference>
<dbReference type="SUPFAM" id="SSF49313">
    <property type="entry name" value="Cadherin-like"/>
    <property type="match status" value="2"/>
</dbReference>
<keyword evidence="3" id="KW-1133">Transmembrane helix</keyword>
<dbReference type="PROSITE" id="PS50268">
    <property type="entry name" value="CADHERIN_2"/>
    <property type="match status" value="2"/>
</dbReference>
<keyword evidence="2" id="KW-0812">Transmembrane</keyword>
<evidence type="ECO:0000256" key="5">
    <source>
        <dbReference type="PROSITE-ProRule" id="PRU00043"/>
    </source>
</evidence>
<keyword evidence="5" id="KW-0106">Calcium</keyword>
<dbReference type="InterPro" id="IPR002126">
    <property type="entry name" value="Cadherin-like_dom"/>
</dbReference>
<feature type="non-terminal residue" evidence="7">
    <location>
        <position position="124"/>
    </location>
</feature>
<dbReference type="STRING" id="7739.C3Z7I7"/>
<name>C3Z7I7_BRAFL</name>
<dbReference type="EMBL" id="GG666590">
    <property type="protein sequence ID" value="EEN51783.1"/>
    <property type="molecule type" value="Genomic_DNA"/>
</dbReference>
<dbReference type="InParanoid" id="C3Z7I7"/>
<reference evidence="7" key="1">
    <citation type="journal article" date="2008" name="Nature">
        <title>The amphioxus genome and the evolution of the chordate karyotype.</title>
        <authorList>
            <consortium name="US DOE Joint Genome Institute (JGI-PGF)"/>
            <person name="Putnam N.H."/>
            <person name="Butts T."/>
            <person name="Ferrier D.E.K."/>
            <person name="Furlong R.F."/>
            <person name="Hellsten U."/>
            <person name="Kawashima T."/>
            <person name="Robinson-Rechavi M."/>
            <person name="Shoguchi E."/>
            <person name="Terry A."/>
            <person name="Yu J.-K."/>
            <person name="Benito-Gutierrez E.L."/>
            <person name="Dubchak I."/>
            <person name="Garcia-Fernandez J."/>
            <person name="Gibson-Brown J.J."/>
            <person name="Grigoriev I.V."/>
            <person name="Horton A.C."/>
            <person name="de Jong P.J."/>
            <person name="Jurka J."/>
            <person name="Kapitonov V.V."/>
            <person name="Kohara Y."/>
            <person name="Kuroki Y."/>
            <person name="Lindquist E."/>
            <person name="Lucas S."/>
            <person name="Osoegawa K."/>
            <person name="Pennacchio L.A."/>
            <person name="Salamov A.A."/>
            <person name="Satou Y."/>
            <person name="Sauka-Spengler T."/>
            <person name="Schmutz J."/>
            <person name="Shin-I T."/>
            <person name="Toyoda A."/>
            <person name="Bronner-Fraser M."/>
            <person name="Fujiyama A."/>
            <person name="Holland L.Z."/>
            <person name="Holland P.W.H."/>
            <person name="Satoh N."/>
            <person name="Rokhsar D.S."/>
        </authorList>
    </citation>
    <scope>NUCLEOTIDE SEQUENCE [LARGE SCALE GENOMIC DNA]</scope>
    <source>
        <strain evidence="7">S238N-H82</strain>
        <tissue evidence="7">Testes</tissue>
    </source>
</reference>
<dbReference type="Pfam" id="PF00028">
    <property type="entry name" value="Cadherin"/>
    <property type="match status" value="1"/>
</dbReference>
<dbReference type="GO" id="GO:0016020">
    <property type="term" value="C:membrane"/>
    <property type="evidence" value="ECO:0007669"/>
    <property type="project" value="UniProtKB-SubCell"/>
</dbReference>
<keyword evidence="3" id="KW-0472">Membrane</keyword>
<dbReference type="eggNOG" id="KOG1219">
    <property type="taxonomic scope" value="Eukaryota"/>
</dbReference>
<dbReference type="PANTHER" id="PTHR24028">
    <property type="entry name" value="CADHERIN-87A"/>
    <property type="match status" value="1"/>
</dbReference>